<protein>
    <submittedName>
        <fullName evidence="3">Uncharacterized protein</fullName>
    </submittedName>
</protein>
<dbReference type="EMBL" id="CCAG010013875">
    <property type="status" value="NOT_ANNOTATED_CDS"/>
    <property type="molecule type" value="Genomic_DNA"/>
</dbReference>
<feature type="region of interest" description="Disordered" evidence="2">
    <location>
        <begin position="918"/>
        <end position="939"/>
    </location>
</feature>
<dbReference type="STRING" id="37546.A0A1B0G6X5"/>
<dbReference type="VEuPathDB" id="VectorBase:GMOY009068"/>
<dbReference type="EnsemblMetazoa" id="GMOY009068-RA">
    <property type="protein sequence ID" value="GMOY009068-PA"/>
    <property type="gene ID" value="GMOY009068"/>
</dbReference>
<feature type="coiled-coil region" evidence="1">
    <location>
        <begin position="1968"/>
        <end position="2002"/>
    </location>
</feature>
<dbReference type="Gene3D" id="3.90.70.120">
    <property type="match status" value="3"/>
</dbReference>
<organism evidence="3 4">
    <name type="scientific">Glossina morsitans morsitans</name>
    <name type="common">Savannah tsetse fly</name>
    <dbReference type="NCBI Taxonomy" id="37546"/>
    <lineage>
        <taxon>Eukaryota</taxon>
        <taxon>Metazoa</taxon>
        <taxon>Ecdysozoa</taxon>
        <taxon>Arthropoda</taxon>
        <taxon>Hexapoda</taxon>
        <taxon>Insecta</taxon>
        <taxon>Pterygota</taxon>
        <taxon>Neoptera</taxon>
        <taxon>Endopterygota</taxon>
        <taxon>Diptera</taxon>
        <taxon>Brachycera</taxon>
        <taxon>Muscomorpha</taxon>
        <taxon>Hippoboscoidea</taxon>
        <taxon>Glossinidae</taxon>
        <taxon>Glossina</taxon>
    </lineage>
</organism>
<keyword evidence="1" id="KW-0175">Coiled coil</keyword>
<feature type="region of interest" description="Disordered" evidence="2">
    <location>
        <begin position="687"/>
        <end position="719"/>
    </location>
</feature>
<evidence type="ECO:0000313" key="4">
    <source>
        <dbReference type="Proteomes" id="UP000092444"/>
    </source>
</evidence>
<evidence type="ECO:0000313" key="3">
    <source>
        <dbReference type="EnsemblMetazoa" id="GMOY009068-PA"/>
    </source>
</evidence>
<reference evidence="3" key="1">
    <citation type="submission" date="2020-05" db="UniProtKB">
        <authorList>
            <consortium name="EnsemblMetazoa"/>
        </authorList>
    </citation>
    <scope>IDENTIFICATION</scope>
    <source>
        <strain evidence="3">Yale</strain>
    </source>
</reference>
<proteinExistence type="predicted"/>
<sequence>MALIQKDVCNNCLKAIANAKRVARNNAGTRCQCWTQPRETNLCGLEKLQTLKKQESLFSPLPCAHAANKCAKGRYVEKLSKLKRETGKSNDCNSLDNPIGLVKSKINFKTNYEEHDVAPARFATYLVAFARFHLNPETTWNSKIIEEVLQNGLMLYAASQKSDNQLVSSHEIYAPHELSILREFVLLGCKFQIELVKTSSIRSRCTEKPNQTGVCQVADMLRLKNMKAVLGNILRERTFYLLKVNQLYIMIWINCGVFFIFDVCGRDVTDFHLVEKDGVAVLLSLKSLSNVLHLITHLSGLNKEDLCTIRELKIAKVITASGYTTQRDYSEQRPEYNIINDDFAYVPATLHLSLNPAELLRNRSALPACVAALVVSKINHPATWNTKTVDNIICYGVNFCQTYWLNYANSDPIDVNELPAQFNIGQFCAEIELFPKRYVGFWRWVPSYKFTDLTLNVEKEFIGGDTKLLLQINYQMYTVWKQNEFIYLFDPFRHRVPAVSHEQDSIESVEKYATVRMFRSFDVFIKELNSILMDSNKCSPFSLHIVKIRRIGVKAKPYDGVPSLFEKSLLDPNGEVFSLNEVICFEETNEACEKLHEISDFEDEELHSNLEELELRSTSSELEILEEEMAFEDMEGIEEDDVNKYKKKVNVTKKKHNVTKKKTKRLLSRSGANRFSDSTRRLTEVKLASIQSNPKEERSLGLENGKNTKESNESSDENAQLFENNESLHSTPNAENFASFQKMLSEEHLAIARSVPIERRSIELEESLQVYRDTRKKDGKEFSFLQRLKDEKLHDDFIKRVTDVESTIAEVSPRNESLLETERQRLFQPEQPIKRDESKHKRAGTGISYFQRWECKRTKNALRRNETIDECEDFYTGTENYTSSTDVNCRWDHTRGSADMDLKAMRLKLKKESLSENGTKKSLSFEESARNELDPDENCDDEKDVSRFQRWEVERLKKTIRANKADYLSEEFCKQTQPSHLSSKAGCYPFFRSKQTEESKRLLGIEQTKRKELNLNNNMKGGEKASCLERWELERLKNIIRSEKAANGSQVFCKNAKTFHPPPNACSHRCFKSKSAITDSSVTQSNPRKGMLRLSESQELFEIEKAGQRKLNVDKPKRREEISRFERWEVERLKNACRISKTFVEAENVSKDNQLFLGMPEETISKPIDKESAIVNASARNVKTFTPESQELLAIEKARQADLYGYKKRTEEDEEFTCFQRHETPKAYKDYDKGEEEVFKYSAPNANSYPGYSSKPVEMAVVGSQSGSYNSLFKRKLEPLNKEESICSPRLCAIFGKHDEDPYEKPCIVKPKGQKYGSYNSLGDGIGMIMADFLLKTHGRGFDIAQLRYATCLVAFGAFHIYPETILNSTIFEEIMKRGLLLCSASQKDNYQLVSPPDVYGPHEQEVLRDFDFNEFTFHVELVNIPYKALIHIMKRSDSGDMRSTLLVKHIKSALERVVREHTYYLLCVNEFYLMIWLNEGVYFIFDVCGRRTTDFNTDEDEGVSMLIGLKTLDNVNHLILNLSGLNEVDPCSIRELKVIKLVSPSGNIIQRSHGRSPPRYEIVNNDYAYAAGRLHLSLNPAALLRNRSALPAGVTAFVVSKINHPATWNTGIVDNIICFAVNFCQTYWHKCASSDPVDVDEFPNQFNIGQFRVHTEIFARKYTGFWRCVPNYKSSELTEAIQRAFDDGDTKLLLQINYQMYAIWKQNEFIYLFDPFRHRVVGLYEQPYSIKHMGKFATVKMFRSFDVFAMVLNFVLLDWNVSSPFFLHAVKIRHIQVKNKADGTPAPYEESPMGSDGEVISLNEVVCFEETDEMCRKLGEISDFEQESSEVEELELKSTSSEVEVMEEEEGNAEIALEGVEDGDDEKMQPVESTMIHVSSSMRLVPGKENLPRRELPRLSELEKPPAGDESLKDKHRKYGAKVDEMSKNKDIKYGELTGQELKEKGLKDKGLKDKWSKDKGLNDEELKDKELKDKELRDAAKRLERENAAAAARRAACEKLFTDSRRVCLAPNASHYPGLSSKPVDMAVVRSETGGYNSLCKLICAGFRRADRILVVTPWKNFVLFRYVTNNIYHYFLYNGCTCNFNRFRYLNLERGTAGLACFREIDDMIKFMRLERNRCVPTPLDAPDAYDICREYCR</sequence>
<name>A0A1B0G6X5_GLOMM</name>
<dbReference type="PANTHER" id="PTHR40552">
    <property type="entry name" value="AT05186P-RELATED"/>
    <property type="match status" value="1"/>
</dbReference>
<feature type="compositionally biased region" description="Basic and acidic residues" evidence="2">
    <location>
        <begin position="923"/>
        <end position="933"/>
    </location>
</feature>
<keyword evidence="4" id="KW-1185">Reference proteome</keyword>
<accession>A0A1B0G6X5</accession>
<evidence type="ECO:0000256" key="2">
    <source>
        <dbReference type="SAM" id="MobiDB-lite"/>
    </source>
</evidence>
<feature type="compositionally biased region" description="Basic and acidic residues" evidence="2">
    <location>
        <begin position="694"/>
        <end position="712"/>
    </location>
</feature>
<dbReference type="Proteomes" id="UP000092444">
    <property type="component" value="Unassembled WGS sequence"/>
</dbReference>
<evidence type="ECO:0000256" key="1">
    <source>
        <dbReference type="SAM" id="Coils"/>
    </source>
</evidence>
<dbReference type="PANTHER" id="PTHR40552:SF6">
    <property type="entry name" value="FI09606P-RELATED"/>
    <property type="match status" value="1"/>
</dbReference>
<feature type="region of interest" description="Disordered" evidence="2">
    <location>
        <begin position="1887"/>
        <end position="1920"/>
    </location>
</feature>
<feature type="compositionally biased region" description="Basic and acidic residues" evidence="2">
    <location>
        <begin position="1891"/>
        <end position="1914"/>
    </location>
</feature>
<feature type="coiled-coil region" evidence="1">
    <location>
        <begin position="608"/>
        <end position="635"/>
    </location>
</feature>